<feature type="region of interest" description="Disordered" evidence="1">
    <location>
        <begin position="169"/>
        <end position="194"/>
    </location>
</feature>
<reference evidence="2" key="1">
    <citation type="journal article" date="2020" name="Stud. Mycol.">
        <title>101 Dothideomycetes genomes: a test case for predicting lifestyles and emergence of pathogens.</title>
        <authorList>
            <person name="Haridas S."/>
            <person name="Albert R."/>
            <person name="Binder M."/>
            <person name="Bloem J."/>
            <person name="Labutti K."/>
            <person name="Salamov A."/>
            <person name="Andreopoulos B."/>
            <person name="Baker S."/>
            <person name="Barry K."/>
            <person name="Bills G."/>
            <person name="Bluhm B."/>
            <person name="Cannon C."/>
            <person name="Castanera R."/>
            <person name="Culley D."/>
            <person name="Daum C."/>
            <person name="Ezra D."/>
            <person name="Gonzalez J."/>
            <person name="Henrissat B."/>
            <person name="Kuo A."/>
            <person name="Liang C."/>
            <person name="Lipzen A."/>
            <person name="Lutzoni F."/>
            <person name="Magnuson J."/>
            <person name="Mondo S."/>
            <person name="Nolan M."/>
            <person name="Ohm R."/>
            <person name="Pangilinan J."/>
            <person name="Park H.-J."/>
            <person name="Ramirez L."/>
            <person name="Alfaro M."/>
            <person name="Sun H."/>
            <person name="Tritt A."/>
            <person name="Yoshinaga Y."/>
            <person name="Zwiers L.-H."/>
            <person name="Turgeon B."/>
            <person name="Goodwin S."/>
            <person name="Spatafora J."/>
            <person name="Crous P."/>
            <person name="Grigoriev I."/>
        </authorList>
    </citation>
    <scope>NUCLEOTIDE SEQUENCE</scope>
    <source>
        <strain evidence="2">CBS 109.77</strain>
    </source>
</reference>
<sequence>MAGTWCHGNTQIATLTPAVYRRMGGLRDIIYSVWQPIGTRQGRHDTPDYFSVSPRRSPCSWCSAVKIGILAYGCRKHMPMGIRHVIQTLSPILPLPTRVSEMGTWTSLPTGALAATFTGRRVNKTYCHGTPMEPRCADATYARPRHRQRQRQRCAMKAQRLGHVFSLGRPLTHRKRKQTSPPARTMQPASTNIP</sequence>
<accession>A0A6A6XG97</accession>
<dbReference type="Proteomes" id="UP000799757">
    <property type="component" value="Unassembled WGS sequence"/>
</dbReference>
<evidence type="ECO:0000256" key="1">
    <source>
        <dbReference type="SAM" id="MobiDB-lite"/>
    </source>
</evidence>
<protein>
    <submittedName>
        <fullName evidence="2">Uncharacterized protein</fullName>
    </submittedName>
</protein>
<dbReference type="EMBL" id="MU001854">
    <property type="protein sequence ID" value="KAF2795600.1"/>
    <property type="molecule type" value="Genomic_DNA"/>
</dbReference>
<organism evidence="2 3">
    <name type="scientific">Melanomma pulvis-pyrius CBS 109.77</name>
    <dbReference type="NCBI Taxonomy" id="1314802"/>
    <lineage>
        <taxon>Eukaryota</taxon>
        <taxon>Fungi</taxon>
        <taxon>Dikarya</taxon>
        <taxon>Ascomycota</taxon>
        <taxon>Pezizomycotina</taxon>
        <taxon>Dothideomycetes</taxon>
        <taxon>Pleosporomycetidae</taxon>
        <taxon>Pleosporales</taxon>
        <taxon>Melanommataceae</taxon>
        <taxon>Melanomma</taxon>
    </lineage>
</organism>
<evidence type="ECO:0000313" key="2">
    <source>
        <dbReference type="EMBL" id="KAF2795600.1"/>
    </source>
</evidence>
<name>A0A6A6XG97_9PLEO</name>
<dbReference type="AlphaFoldDB" id="A0A6A6XG97"/>
<gene>
    <name evidence="2" type="ORF">K505DRAFT_10927</name>
</gene>
<feature type="compositionally biased region" description="Polar residues" evidence="1">
    <location>
        <begin position="179"/>
        <end position="194"/>
    </location>
</feature>
<proteinExistence type="predicted"/>
<keyword evidence="3" id="KW-1185">Reference proteome</keyword>
<evidence type="ECO:0000313" key="3">
    <source>
        <dbReference type="Proteomes" id="UP000799757"/>
    </source>
</evidence>